<comment type="caution">
    <text evidence="6">The sequence shown here is derived from an EMBL/GenBank/DDBJ whole genome shotgun (WGS) entry which is preliminary data.</text>
</comment>
<sequence>MTPPVEHIDDLMILLEVVEAGGFSAASRNPGRSKSVMSRRVQALEERLGVSLLVRNSRRFDVTAVGQRLVEHARAIRAEAQAAFAFAAHSLESPGGTLQVSCPIALAVAEVGPLAIELAALHPRLHISLSTYSGRPEAQQASADIVILPAIGPLKDAGFVARKLVDFPYILVAAPAIAEAYRHATSPHDLDGAPAIGWTFHDAPEQWSFENATGETAHTRVDIRFKADSLALVADAALRSLGIAQLPAGACISHLATGALCRVLEAWTPPAIGMYAIYPSRRHLTPGGRLFIDALHQRLQSYGRPGRVVSIDIPTGT</sequence>
<dbReference type="Gene3D" id="1.10.10.10">
    <property type="entry name" value="Winged helix-like DNA-binding domain superfamily/Winged helix DNA-binding domain"/>
    <property type="match status" value="1"/>
</dbReference>
<dbReference type="Proteomes" id="UP000542125">
    <property type="component" value="Unassembled WGS sequence"/>
</dbReference>
<evidence type="ECO:0000256" key="2">
    <source>
        <dbReference type="ARBA" id="ARBA00023015"/>
    </source>
</evidence>
<dbReference type="PANTHER" id="PTHR30537">
    <property type="entry name" value="HTH-TYPE TRANSCRIPTIONAL REGULATOR"/>
    <property type="match status" value="1"/>
</dbReference>
<proteinExistence type="inferred from homology"/>
<gene>
    <name evidence="6" type="ORF">FHW18_000712</name>
</gene>
<dbReference type="AlphaFoldDB" id="A0A7Y9IR66"/>
<name>A0A7Y9IR66_9BURK</name>
<dbReference type="Gene3D" id="3.40.190.290">
    <property type="match status" value="1"/>
</dbReference>
<keyword evidence="4" id="KW-0804">Transcription</keyword>
<dbReference type="GO" id="GO:0043565">
    <property type="term" value="F:sequence-specific DNA binding"/>
    <property type="evidence" value="ECO:0007669"/>
    <property type="project" value="TreeGrafter"/>
</dbReference>
<accession>A0A7Y9IR66</accession>
<dbReference type="GO" id="GO:0006351">
    <property type="term" value="P:DNA-templated transcription"/>
    <property type="evidence" value="ECO:0007669"/>
    <property type="project" value="TreeGrafter"/>
</dbReference>
<feature type="domain" description="HTH lysR-type" evidence="5">
    <location>
        <begin position="1"/>
        <end position="63"/>
    </location>
</feature>
<dbReference type="InterPro" id="IPR036390">
    <property type="entry name" value="WH_DNA-bd_sf"/>
</dbReference>
<dbReference type="RefSeq" id="WP_179583466.1">
    <property type="nucleotide sequence ID" value="NZ_JACBYR010000001.1"/>
</dbReference>
<keyword evidence="2" id="KW-0805">Transcription regulation</keyword>
<dbReference type="PANTHER" id="PTHR30537:SF31">
    <property type="entry name" value="TRANSCRIPTIONAL REGULATOR, LYSR FAMILY"/>
    <property type="match status" value="1"/>
</dbReference>
<evidence type="ECO:0000313" key="6">
    <source>
        <dbReference type="EMBL" id="NYE81441.1"/>
    </source>
</evidence>
<dbReference type="EMBL" id="JACBYR010000001">
    <property type="protein sequence ID" value="NYE81441.1"/>
    <property type="molecule type" value="Genomic_DNA"/>
</dbReference>
<evidence type="ECO:0000259" key="5">
    <source>
        <dbReference type="PROSITE" id="PS50931"/>
    </source>
</evidence>
<dbReference type="SUPFAM" id="SSF46785">
    <property type="entry name" value="Winged helix' DNA-binding domain"/>
    <property type="match status" value="1"/>
</dbReference>
<keyword evidence="7" id="KW-1185">Reference proteome</keyword>
<dbReference type="SUPFAM" id="SSF53850">
    <property type="entry name" value="Periplasmic binding protein-like II"/>
    <property type="match status" value="1"/>
</dbReference>
<dbReference type="GO" id="GO:0003700">
    <property type="term" value="F:DNA-binding transcription factor activity"/>
    <property type="evidence" value="ECO:0007669"/>
    <property type="project" value="InterPro"/>
</dbReference>
<protein>
    <submittedName>
        <fullName evidence="6">DNA-binding transcriptional LysR family regulator</fullName>
    </submittedName>
</protein>
<evidence type="ECO:0000256" key="4">
    <source>
        <dbReference type="ARBA" id="ARBA00023163"/>
    </source>
</evidence>
<evidence type="ECO:0000256" key="3">
    <source>
        <dbReference type="ARBA" id="ARBA00023125"/>
    </source>
</evidence>
<dbReference type="InterPro" id="IPR058163">
    <property type="entry name" value="LysR-type_TF_proteobact-type"/>
</dbReference>
<dbReference type="PROSITE" id="PS50931">
    <property type="entry name" value="HTH_LYSR"/>
    <property type="match status" value="1"/>
</dbReference>
<reference evidence="6 7" key="1">
    <citation type="submission" date="2020-07" db="EMBL/GenBank/DDBJ databases">
        <title>Genomic Encyclopedia of Type Strains, Phase IV (KMG-V): Genome sequencing to study the core and pangenomes of soil and plant-associated prokaryotes.</title>
        <authorList>
            <person name="Whitman W."/>
        </authorList>
    </citation>
    <scope>NUCLEOTIDE SEQUENCE [LARGE SCALE GENOMIC DNA]</scope>
    <source>
        <strain evidence="6 7">SAS40</strain>
    </source>
</reference>
<comment type="similarity">
    <text evidence="1">Belongs to the LysR transcriptional regulatory family.</text>
</comment>
<evidence type="ECO:0000256" key="1">
    <source>
        <dbReference type="ARBA" id="ARBA00009437"/>
    </source>
</evidence>
<dbReference type="Pfam" id="PF00126">
    <property type="entry name" value="HTH_1"/>
    <property type="match status" value="1"/>
</dbReference>
<dbReference type="InterPro" id="IPR000847">
    <property type="entry name" value="LysR_HTH_N"/>
</dbReference>
<dbReference type="CDD" id="cd08422">
    <property type="entry name" value="PBP2_CrgA_like"/>
    <property type="match status" value="1"/>
</dbReference>
<dbReference type="Pfam" id="PF03466">
    <property type="entry name" value="LysR_substrate"/>
    <property type="match status" value="1"/>
</dbReference>
<dbReference type="InterPro" id="IPR036388">
    <property type="entry name" value="WH-like_DNA-bd_sf"/>
</dbReference>
<evidence type="ECO:0000313" key="7">
    <source>
        <dbReference type="Proteomes" id="UP000542125"/>
    </source>
</evidence>
<dbReference type="FunFam" id="1.10.10.10:FF:000001">
    <property type="entry name" value="LysR family transcriptional regulator"/>
    <property type="match status" value="1"/>
</dbReference>
<keyword evidence="3 6" id="KW-0238">DNA-binding</keyword>
<organism evidence="6 7">
    <name type="scientific">Pigmentiphaga litoralis</name>
    <dbReference type="NCBI Taxonomy" id="516702"/>
    <lineage>
        <taxon>Bacteria</taxon>
        <taxon>Pseudomonadati</taxon>
        <taxon>Pseudomonadota</taxon>
        <taxon>Betaproteobacteria</taxon>
        <taxon>Burkholderiales</taxon>
        <taxon>Alcaligenaceae</taxon>
        <taxon>Pigmentiphaga</taxon>
    </lineage>
</organism>
<dbReference type="InterPro" id="IPR005119">
    <property type="entry name" value="LysR_subst-bd"/>
</dbReference>